<name>A0A6S6Z0T3_9BURK</name>
<feature type="transmembrane region" description="Helical" evidence="1">
    <location>
        <begin position="59"/>
        <end position="83"/>
    </location>
</feature>
<feature type="transmembrane region" description="Helical" evidence="1">
    <location>
        <begin position="33"/>
        <end position="53"/>
    </location>
</feature>
<sequence>MNATIRSGSSNAERFGRWLGRGWRVFARQERRVLSVMTGAGLSFAMAKGLLWVARVVLLALALYVSFWLALLAAFAITAAWVARNSDCEDDEKQPEWRDGHDGFGLYDKSEWRIDMGDSDER</sequence>
<proteinExistence type="predicted"/>
<keyword evidence="1" id="KW-1133">Transmembrane helix</keyword>
<evidence type="ECO:0000313" key="2">
    <source>
        <dbReference type="EMBL" id="CAB3647623.1"/>
    </source>
</evidence>
<keyword evidence="1" id="KW-0472">Membrane</keyword>
<dbReference type="RefSeq" id="WP_175174890.1">
    <property type="nucleotide sequence ID" value="NZ_CADIJX010000003.1"/>
</dbReference>
<reference evidence="2 3" key="1">
    <citation type="submission" date="2020-04" db="EMBL/GenBank/DDBJ databases">
        <authorList>
            <person name="De Canck E."/>
        </authorList>
    </citation>
    <scope>NUCLEOTIDE SEQUENCE [LARGE SCALE GENOMIC DNA]</scope>
    <source>
        <strain evidence="2 3">LMG 3431</strain>
    </source>
</reference>
<dbReference type="Proteomes" id="UP000494108">
    <property type="component" value="Unassembled WGS sequence"/>
</dbReference>
<evidence type="ECO:0000256" key="1">
    <source>
        <dbReference type="SAM" id="Phobius"/>
    </source>
</evidence>
<protein>
    <recommendedName>
        <fullName evidence="4">DUF3742 family protein</fullName>
    </recommendedName>
</protein>
<dbReference type="InterPro" id="IPR022213">
    <property type="entry name" value="DUF3742"/>
</dbReference>
<organism evidence="2 3">
    <name type="scientific">Achromobacter pestifer</name>
    <dbReference type="NCBI Taxonomy" id="1353889"/>
    <lineage>
        <taxon>Bacteria</taxon>
        <taxon>Pseudomonadati</taxon>
        <taxon>Pseudomonadota</taxon>
        <taxon>Betaproteobacteria</taxon>
        <taxon>Burkholderiales</taxon>
        <taxon>Alcaligenaceae</taxon>
        <taxon>Achromobacter</taxon>
    </lineage>
</organism>
<accession>A0A6S6Z0T3</accession>
<keyword evidence="1" id="KW-0812">Transmembrane</keyword>
<dbReference type="AlphaFoldDB" id="A0A6S6Z0T3"/>
<evidence type="ECO:0008006" key="4">
    <source>
        <dbReference type="Google" id="ProtNLM"/>
    </source>
</evidence>
<dbReference type="Pfam" id="PF12553">
    <property type="entry name" value="DUF3742"/>
    <property type="match status" value="1"/>
</dbReference>
<gene>
    <name evidence="2" type="ORF">LMG3431_02585</name>
</gene>
<keyword evidence="3" id="KW-1185">Reference proteome</keyword>
<dbReference type="EMBL" id="CADIJX010000003">
    <property type="protein sequence ID" value="CAB3647623.1"/>
    <property type="molecule type" value="Genomic_DNA"/>
</dbReference>
<evidence type="ECO:0000313" key="3">
    <source>
        <dbReference type="Proteomes" id="UP000494108"/>
    </source>
</evidence>